<dbReference type="Proteomes" id="UP001523550">
    <property type="component" value="Unassembled WGS sequence"/>
</dbReference>
<dbReference type="GO" id="GO:0008168">
    <property type="term" value="F:methyltransferase activity"/>
    <property type="evidence" value="ECO:0007669"/>
    <property type="project" value="UniProtKB-KW"/>
</dbReference>
<dbReference type="InterPro" id="IPR023368">
    <property type="entry name" value="UPF0066_cons_site"/>
</dbReference>
<dbReference type="Pfam" id="PF01980">
    <property type="entry name" value="TrmO_N"/>
    <property type="match status" value="1"/>
</dbReference>
<accession>A0ABT1GA18</accession>
<dbReference type="Gene3D" id="2.40.30.70">
    <property type="entry name" value="YaeB-like"/>
    <property type="match status" value="1"/>
</dbReference>
<proteinExistence type="inferred from homology"/>
<keyword evidence="1" id="KW-0949">S-adenosyl-L-methionine</keyword>
<dbReference type="InterPro" id="IPR041369">
    <property type="entry name" value="TrmO_C"/>
</dbReference>
<dbReference type="Gene3D" id="3.30.2310.10">
    <property type="entry name" value="YaeB-like"/>
    <property type="match status" value="1"/>
</dbReference>
<dbReference type="InterPro" id="IPR040372">
    <property type="entry name" value="YaeB-like"/>
</dbReference>
<reference evidence="4 5" key="1">
    <citation type="submission" date="2022-03" db="EMBL/GenBank/DDBJ databases">
        <title>Genomic Encyclopedia of Type Strains, Phase III (KMG-III): the genomes of soil and plant-associated and newly described type strains.</title>
        <authorList>
            <person name="Whitman W."/>
        </authorList>
    </citation>
    <scope>NUCLEOTIDE SEQUENCE [LARGE SCALE GENOMIC DNA]</scope>
    <source>
        <strain evidence="4 5">BSker1</strain>
    </source>
</reference>
<evidence type="ECO:0000256" key="2">
    <source>
        <dbReference type="ARBA" id="ARBA00033753"/>
    </source>
</evidence>
<organism evidence="4 5">
    <name type="scientific">Natronospira proteinivora</name>
    <dbReference type="NCBI Taxonomy" id="1807133"/>
    <lineage>
        <taxon>Bacteria</taxon>
        <taxon>Pseudomonadati</taxon>
        <taxon>Pseudomonadota</taxon>
        <taxon>Gammaproteobacteria</taxon>
        <taxon>Natronospirales</taxon>
        <taxon>Natronospiraceae</taxon>
        <taxon>Natronospira</taxon>
    </lineage>
</organism>
<dbReference type="InterPro" id="IPR036413">
    <property type="entry name" value="YaeB-like_sf"/>
</dbReference>
<dbReference type="PROSITE" id="PS51668">
    <property type="entry name" value="TSAA_2"/>
    <property type="match status" value="1"/>
</dbReference>
<evidence type="ECO:0000256" key="1">
    <source>
        <dbReference type="ARBA" id="ARBA00022691"/>
    </source>
</evidence>
<dbReference type="SUPFAM" id="SSF118196">
    <property type="entry name" value="YaeB-like"/>
    <property type="match status" value="1"/>
</dbReference>
<dbReference type="PANTHER" id="PTHR12818:SF0">
    <property type="entry name" value="TRNA (ADENINE(37)-N6)-METHYLTRANSFERASE"/>
    <property type="match status" value="1"/>
</dbReference>
<gene>
    <name evidence="4" type="ORF">J2T60_002160</name>
</gene>
<feature type="domain" description="TsaA-like" evidence="3">
    <location>
        <begin position="1"/>
        <end position="139"/>
    </location>
</feature>
<comment type="caution">
    <text evidence="4">The sequence shown here is derived from an EMBL/GenBank/DDBJ whole genome shotgun (WGS) entry which is preliminary data.</text>
</comment>
<name>A0ABT1GA18_9GAMM</name>
<dbReference type="InterPro" id="IPR036414">
    <property type="entry name" value="YaeB_N_sf"/>
</dbReference>
<keyword evidence="4" id="KW-0808">Transferase</keyword>
<keyword evidence="4" id="KW-0489">Methyltransferase</keyword>
<protein>
    <submittedName>
        <fullName evidence="4">tRNA-Thr(GGU) m(6)t(6)A37 methyltransferase TsaA</fullName>
    </submittedName>
</protein>
<dbReference type="PANTHER" id="PTHR12818">
    <property type="entry name" value="TRNA (ADENINE(37)-N6)-METHYLTRANSFERASE"/>
    <property type="match status" value="1"/>
</dbReference>
<comment type="similarity">
    <text evidence="2">Belongs to the tRNA methyltransferase O family.</text>
</comment>
<dbReference type="InterPro" id="IPR023370">
    <property type="entry name" value="TrmO-like_N"/>
</dbReference>
<keyword evidence="5" id="KW-1185">Reference proteome</keyword>
<evidence type="ECO:0000259" key="3">
    <source>
        <dbReference type="PROSITE" id="PS51668"/>
    </source>
</evidence>
<evidence type="ECO:0000313" key="4">
    <source>
        <dbReference type="EMBL" id="MCP1728160.1"/>
    </source>
</evidence>
<dbReference type="PROSITE" id="PS01318">
    <property type="entry name" value="TSAA_1"/>
    <property type="match status" value="1"/>
</dbReference>
<dbReference type="Pfam" id="PF18389">
    <property type="entry name" value="TrmO_C"/>
    <property type="match status" value="1"/>
</dbReference>
<dbReference type="CDD" id="cd09281">
    <property type="entry name" value="UPF0066"/>
    <property type="match status" value="1"/>
</dbReference>
<dbReference type="EMBL" id="JALJYF010000002">
    <property type="protein sequence ID" value="MCP1728160.1"/>
    <property type="molecule type" value="Genomic_DNA"/>
</dbReference>
<dbReference type="RefSeq" id="WP_253449769.1">
    <property type="nucleotide sequence ID" value="NZ_JALJYF010000002.1"/>
</dbReference>
<sequence>MKPIADLYSDFPEKFGIPRQSGQAPAARAQVVLRPAFARSEAVRGLDECSHIWLLFHCHQSEGWRPTVRPPRLGGNRRLGVFATRSPFRPNPIGLSVVRLDGVEIDRGVRLLVSGVDIVDGTPILDIKPYLPWADSLPDARGGFADQLPDALPVHFSPEAEAALTSNDRRRALIEQLLALDPRPAYHRDPGRCYVNIAAGMEVHWHVSRNGVQVDRLTPWKAES</sequence>
<dbReference type="GO" id="GO:0032259">
    <property type="term" value="P:methylation"/>
    <property type="evidence" value="ECO:0007669"/>
    <property type="project" value="UniProtKB-KW"/>
</dbReference>
<dbReference type="NCBIfam" id="TIGR00104">
    <property type="entry name" value="tRNA_TsaA"/>
    <property type="match status" value="1"/>
</dbReference>
<evidence type="ECO:0000313" key="5">
    <source>
        <dbReference type="Proteomes" id="UP001523550"/>
    </source>
</evidence>